<proteinExistence type="predicted"/>
<dbReference type="EMBL" id="BMAO01015071">
    <property type="protein sequence ID" value="GFQ99105.1"/>
    <property type="molecule type" value="Genomic_DNA"/>
</dbReference>
<keyword evidence="2" id="KW-1185">Reference proteome</keyword>
<comment type="caution">
    <text evidence="1">The sequence shown here is derived from an EMBL/GenBank/DDBJ whole genome shotgun (WGS) entry which is preliminary data.</text>
</comment>
<name>A0A8X6JAL6_TRICU</name>
<sequence length="176" mass="19233">MNWGTLTHGDEVDCVSMSVAVLVFSISPCRSCRLAAVPMEDGDVDNVDGIIYLCHKSSGIYWSRLSVFRQDGTFVCERGPYSCEDGVVPHLPSCRVGRAGVNPVRQSLIPLATFPTETCSCQNPPLVGVEGNRVEACLVNEPPIRKPGIFSICKKNGSLPESWRRSPMFSRVSSKI</sequence>
<evidence type="ECO:0000313" key="2">
    <source>
        <dbReference type="Proteomes" id="UP000887116"/>
    </source>
</evidence>
<dbReference type="AlphaFoldDB" id="A0A8X6JAL6"/>
<organism evidence="1 2">
    <name type="scientific">Trichonephila clavata</name>
    <name type="common">Joro spider</name>
    <name type="synonym">Nephila clavata</name>
    <dbReference type="NCBI Taxonomy" id="2740835"/>
    <lineage>
        <taxon>Eukaryota</taxon>
        <taxon>Metazoa</taxon>
        <taxon>Ecdysozoa</taxon>
        <taxon>Arthropoda</taxon>
        <taxon>Chelicerata</taxon>
        <taxon>Arachnida</taxon>
        <taxon>Araneae</taxon>
        <taxon>Araneomorphae</taxon>
        <taxon>Entelegynae</taxon>
        <taxon>Araneoidea</taxon>
        <taxon>Nephilidae</taxon>
        <taxon>Trichonephila</taxon>
    </lineage>
</organism>
<reference evidence="1" key="1">
    <citation type="submission" date="2020-07" db="EMBL/GenBank/DDBJ databases">
        <title>Multicomponent nature underlies the extraordinary mechanical properties of spider dragline silk.</title>
        <authorList>
            <person name="Kono N."/>
            <person name="Nakamura H."/>
            <person name="Mori M."/>
            <person name="Yoshida Y."/>
            <person name="Ohtoshi R."/>
            <person name="Malay A.D."/>
            <person name="Moran D.A.P."/>
            <person name="Tomita M."/>
            <person name="Numata K."/>
            <person name="Arakawa K."/>
        </authorList>
    </citation>
    <scope>NUCLEOTIDE SEQUENCE</scope>
</reference>
<protein>
    <submittedName>
        <fullName evidence="1">Uncharacterized protein</fullName>
    </submittedName>
</protein>
<evidence type="ECO:0000313" key="1">
    <source>
        <dbReference type="EMBL" id="GFQ99105.1"/>
    </source>
</evidence>
<gene>
    <name evidence="1" type="ORF">TNCT_724521</name>
</gene>
<dbReference type="Proteomes" id="UP000887116">
    <property type="component" value="Unassembled WGS sequence"/>
</dbReference>
<accession>A0A8X6JAL6</accession>